<evidence type="ECO:0000313" key="1">
    <source>
        <dbReference type="EMBL" id="ETP01170.1"/>
    </source>
</evidence>
<reference evidence="1 2" key="1">
    <citation type="submission" date="2013-11" db="EMBL/GenBank/DDBJ databases">
        <title>The Genome Sequence of Phytophthora parasitica CJ01A1.</title>
        <authorList>
            <consortium name="The Broad Institute Genomics Platform"/>
            <person name="Russ C."/>
            <person name="Tyler B."/>
            <person name="Panabieres F."/>
            <person name="Shan W."/>
            <person name="Tripathy S."/>
            <person name="Grunwald N."/>
            <person name="Machado M."/>
            <person name="Johnson C.S."/>
            <person name="Walker B."/>
            <person name="Young S.K."/>
            <person name="Zeng Q."/>
            <person name="Gargeya S."/>
            <person name="Fitzgerald M."/>
            <person name="Haas B."/>
            <person name="Abouelleil A."/>
            <person name="Allen A.W."/>
            <person name="Alvarado L."/>
            <person name="Arachchi H.M."/>
            <person name="Berlin A.M."/>
            <person name="Chapman S.B."/>
            <person name="Gainer-Dewar J."/>
            <person name="Goldberg J."/>
            <person name="Griggs A."/>
            <person name="Gujja S."/>
            <person name="Hansen M."/>
            <person name="Howarth C."/>
            <person name="Imamovic A."/>
            <person name="Ireland A."/>
            <person name="Larimer J."/>
            <person name="McCowan C."/>
            <person name="Murphy C."/>
            <person name="Pearson M."/>
            <person name="Poon T.W."/>
            <person name="Priest M."/>
            <person name="Roberts A."/>
            <person name="Saif S."/>
            <person name="Shea T."/>
            <person name="Sisk P."/>
            <person name="Sykes S."/>
            <person name="Wortman J."/>
            <person name="Nusbaum C."/>
            <person name="Birren B."/>
        </authorList>
    </citation>
    <scope>NUCLEOTIDE SEQUENCE [LARGE SCALE GENOMIC DNA]</scope>
    <source>
        <strain evidence="1 2">CJ01A1</strain>
    </source>
</reference>
<gene>
    <name evidence="1" type="ORF">F441_21557</name>
</gene>
<protein>
    <submittedName>
        <fullName evidence="1">Uncharacterized protein</fullName>
    </submittedName>
</protein>
<comment type="caution">
    <text evidence="1">The sequence shown here is derived from an EMBL/GenBank/DDBJ whole genome shotgun (WGS) entry which is preliminary data.</text>
</comment>
<dbReference type="Proteomes" id="UP000018958">
    <property type="component" value="Unassembled WGS sequence"/>
</dbReference>
<dbReference type="EMBL" id="ANIX01004308">
    <property type="protein sequence ID" value="ETP01170.1"/>
    <property type="molecule type" value="Genomic_DNA"/>
</dbReference>
<dbReference type="OrthoDB" id="88521at2759"/>
<accession>W2VSA3</accession>
<evidence type="ECO:0000313" key="2">
    <source>
        <dbReference type="Proteomes" id="UP000018958"/>
    </source>
</evidence>
<organism evidence="1 2">
    <name type="scientific">Phytophthora nicotianae CJ01A1</name>
    <dbReference type="NCBI Taxonomy" id="1317063"/>
    <lineage>
        <taxon>Eukaryota</taxon>
        <taxon>Sar</taxon>
        <taxon>Stramenopiles</taxon>
        <taxon>Oomycota</taxon>
        <taxon>Peronosporomycetes</taxon>
        <taxon>Peronosporales</taxon>
        <taxon>Peronosporaceae</taxon>
        <taxon>Phytophthora</taxon>
    </lineage>
</organism>
<proteinExistence type="predicted"/>
<name>W2VSA3_PHYNI</name>
<sequence>MPKVSRRQRALRSLRRGIRAALISENIRRLFDDEDVSPPDVEDDLVMDYIEAYWTIDRSRYLNKRDPLPRAPDMFEFWLYRLDESRFKEDFRVTRLQFMQVVELIESHPVFYNESNVFQTPVWRQLMVALYQFGCDGNGAAIGALRHWFPSKRELLCGPIPTTEKKISARIDEKSGFRQCIGFVDGTLFPFATKPERDGADYYK</sequence>
<dbReference type="AlphaFoldDB" id="W2VSA3"/>